<organism evidence="1 2">
    <name type="scientific">Peronosclerospora sorghi</name>
    <dbReference type="NCBI Taxonomy" id="230839"/>
    <lineage>
        <taxon>Eukaryota</taxon>
        <taxon>Sar</taxon>
        <taxon>Stramenopiles</taxon>
        <taxon>Oomycota</taxon>
        <taxon>Peronosporomycetes</taxon>
        <taxon>Peronosporales</taxon>
        <taxon>Peronosporaceae</taxon>
        <taxon>Peronosclerospora</taxon>
    </lineage>
</organism>
<keyword evidence="2" id="KW-1185">Reference proteome</keyword>
<protein>
    <submittedName>
        <fullName evidence="1">Uncharacterized protein</fullName>
    </submittedName>
</protein>
<name>A0ACC0WGR5_9STRA</name>
<reference evidence="1 2" key="1">
    <citation type="journal article" date="2022" name="bioRxiv">
        <title>The genome of the oomycete Peronosclerospora sorghi, a cosmopolitan pathogen of maize and sorghum, is inflated with dispersed pseudogenes.</title>
        <authorList>
            <person name="Fletcher K."/>
            <person name="Martin F."/>
            <person name="Isakeit T."/>
            <person name="Cavanaugh K."/>
            <person name="Magill C."/>
            <person name="Michelmore R."/>
        </authorList>
    </citation>
    <scope>NUCLEOTIDE SEQUENCE [LARGE SCALE GENOMIC DNA]</scope>
    <source>
        <strain evidence="1">P6</strain>
    </source>
</reference>
<accession>A0ACC0WGR5</accession>
<gene>
    <name evidence="1" type="ORF">PsorP6_013195</name>
</gene>
<sequence length="188" mass="20977">MLTSIRACGFQDRPDDDLFERQFLKLGGKTGLTTPCKWGTFNTVKALYCTLYLFYKVATASASQKSTVHVSARKRVKSVDEGWTTGSLRAAKTMKREKEKTSARPGNVPSKKGTKSSNQIAWKARKTRNTNGQHAEMQSQDRQVFKAIAGHAAATAAVKRYNLRSAPGDSYRDVELHIHRAPFFPHTL</sequence>
<evidence type="ECO:0000313" key="1">
    <source>
        <dbReference type="EMBL" id="KAI9917278.1"/>
    </source>
</evidence>
<dbReference type="Proteomes" id="UP001163321">
    <property type="component" value="Chromosome 13"/>
</dbReference>
<proteinExistence type="predicted"/>
<comment type="caution">
    <text evidence="1">The sequence shown here is derived from an EMBL/GenBank/DDBJ whole genome shotgun (WGS) entry which is preliminary data.</text>
</comment>
<dbReference type="EMBL" id="CM047592">
    <property type="protein sequence ID" value="KAI9917278.1"/>
    <property type="molecule type" value="Genomic_DNA"/>
</dbReference>
<evidence type="ECO:0000313" key="2">
    <source>
        <dbReference type="Proteomes" id="UP001163321"/>
    </source>
</evidence>